<sequence length="304" mass="33814">MTPNPGRTSSQLEPVTTHKYASTHPVGEDWMATPAPRKKKSGVTIEDVRRMLQAFSDSYGTQSVLQSELRVLTTLRYRLDVATPLVYAGVLLDVIGHNDPSFNPRDLYPTTLRLLQGFYVVRHKVYERAFKHLAHDRSASEQEKTRRFSITWGTKGNDDRDHDPTFMKRHTSGPSSSSRFSVARIRAFKADQLLLASSVVVSAMKVKRPKRYDGVRVEAVKTEDEEEAVRVSLSGSDKYTAARGLRLLDGDGGQGDSREADGLADLLEYVACNICNVGRGGRCSDIQAKIAAHSAKITAYIEKR</sequence>
<dbReference type="Proteomes" id="UP000821853">
    <property type="component" value="Unassembled WGS sequence"/>
</dbReference>
<evidence type="ECO:0000313" key="2">
    <source>
        <dbReference type="EMBL" id="KAH9377074.1"/>
    </source>
</evidence>
<dbReference type="PANTHER" id="PTHR21615:SF2">
    <property type="entry name" value="CYCLIN N-TERMINAL DOMAIN-CONTAINING PROTEIN 1"/>
    <property type="match status" value="1"/>
</dbReference>
<dbReference type="AlphaFoldDB" id="A0A9J6GP54"/>
<name>A0A9J6GP54_HAELO</name>
<protein>
    <submittedName>
        <fullName evidence="2">Uncharacterized protein</fullName>
    </submittedName>
</protein>
<dbReference type="OrthoDB" id="6486247at2759"/>
<dbReference type="PANTHER" id="PTHR21615">
    <property type="entry name" value="CYCLIN N-TERMINAL DOMAIN-CONTAINING PROTEIN 1"/>
    <property type="match status" value="1"/>
</dbReference>
<dbReference type="EMBL" id="JABSTR010000008">
    <property type="protein sequence ID" value="KAH9377074.1"/>
    <property type="molecule type" value="Genomic_DNA"/>
</dbReference>
<accession>A0A9J6GP54</accession>
<evidence type="ECO:0000256" key="1">
    <source>
        <dbReference type="SAM" id="MobiDB-lite"/>
    </source>
</evidence>
<comment type="caution">
    <text evidence="2">The sequence shown here is derived from an EMBL/GenBank/DDBJ whole genome shotgun (WGS) entry which is preliminary data.</text>
</comment>
<dbReference type="VEuPathDB" id="VectorBase:HLOH_040220"/>
<gene>
    <name evidence="2" type="ORF">HPB48_020130</name>
</gene>
<dbReference type="GO" id="GO:0007131">
    <property type="term" value="P:reciprocal meiotic recombination"/>
    <property type="evidence" value="ECO:0007669"/>
    <property type="project" value="TreeGrafter"/>
</dbReference>
<reference evidence="2 3" key="1">
    <citation type="journal article" date="2020" name="Cell">
        <title>Large-Scale Comparative Analyses of Tick Genomes Elucidate Their Genetic Diversity and Vector Capacities.</title>
        <authorList>
            <consortium name="Tick Genome and Microbiome Consortium (TIGMIC)"/>
            <person name="Jia N."/>
            <person name="Wang J."/>
            <person name="Shi W."/>
            <person name="Du L."/>
            <person name="Sun Y."/>
            <person name="Zhan W."/>
            <person name="Jiang J.F."/>
            <person name="Wang Q."/>
            <person name="Zhang B."/>
            <person name="Ji P."/>
            <person name="Bell-Sakyi L."/>
            <person name="Cui X.M."/>
            <person name="Yuan T.T."/>
            <person name="Jiang B.G."/>
            <person name="Yang W.F."/>
            <person name="Lam T.T."/>
            <person name="Chang Q.C."/>
            <person name="Ding S.J."/>
            <person name="Wang X.J."/>
            <person name="Zhu J.G."/>
            <person name="Ruan X.D."/>
            <person name="Zhao L."/>
            <person name="Wei J.T."/>
            <person name="Ye R.Z."/>
            <person name="Que T.C."/>
            <person name="Du C.H."/>
            <person name="Zhou Y.H."/>
            <person name="Cheng J.X."/>
            <person name="Dai P.F."/>
            <person name="Guo W.B."/>
            <person name="Han X.H."/>
            <person name="Huang E.J."/>
            <person name="Li L.F."/>
            <person name="Wei W."/>
            <person name="Gao Y.C."/>
            <person name="Liu J.Z."/>
            <person name="Shao H.Z."/>
            <person name="Wang X."/>
            <person name="Wang C.C."/>
            <person name="Yang T.C."/>
            <person name="Huo Q.B."/>
            <person name="Li W."/>
            <person name="Chen H.Y."/>
            <person name="Chen S.E."/>
            <person name="Zhou L.G."/>
            <person name="Ni X.B."/>
            <person name="Tian J.H."/>
            <person name="Sheng Y."/>
            <person name="Liu T."/>
            <person name="Pan Y.S."/>
            <person name="Xia L.Y."/>
            <person name="Li J."/>
            <person name="Zhao F."/>
            <person name="Cao W.C."/>
        </authorList>
    </citation>
    <scope>NUCLEOTIDE SEQUENCE [LARGE SCALE GENOMIC DNA]</scope>
    <source>
        <strain evidence="2">HaeL-2018</strain>
    </source>
</reference>
<proteinExistence type="predicted"/>
<organism evidence="2 3">
    <name type="scientific">Haemaphysalis longicornis</name>
    <name type="common">Bush tick</name>
    <dbReference type="NCBI Taxonomy" id="44386"/>
    <lineage>
        <taxon>Eukaryota</taxon>
        <taxon>Metazoa</taxon>
        <taxon>Ecdysozoa</taxon>
        <taxon>Arthropoda</taxon>
        <taxon>Chelicerata</taxon>
        <taxon>Arachnida</taxon>
        <taxon>Acari</taxon>
        <taxon>Parasitiformes</taxon>
        <taxon>Ixodida</taxon>
        <taxon>Ixodoidea</taxon>
        <taxon>Ixodidae</taxon>
        <taxon>Haemaphysalinae</taxon>
        <taxon>Haemaphysalis</taxon>
    </lineage>
</organism>
<feature type="compositionally biased region" description="Basic and acidic residues" evidence="1">
    <location>
        <begin position="156"/>
        <end position="166"/>
    </location>
</feature>
<feature type="region of interest" description="Disordered" evidence="1">
    <location>
        <begin position="152"/>
        <end position="177"/>
    </location>
</feature>
<dbReference type="GO" id="GO:0035861">
    <property type="term" value="C:site of double-strand break"/>
    <property type="evidence" value="ECO:0007669"/>
    <property type="project" value="TreeGrafter"/>
</dbReference>
<keyword evidence="3" id="KW-1185">Reference proteome</keyword>
<evidence type="ECO:0000313" key="3">
    <source>
        <dbReference type="Proteomes" id="UP000821853"/>
    </source>
</evidence>